<gene>
    <name evidence="6" type="ORF">RI536_03500</name>
</gene>
<keyword evidence="3" id="KW-0238">DNA-binding</keyword>
<dbReference type="GO" id="GO:0003677">
    <property type="term" value="F:DNA binding"/>
    <property type="evidence" value="ECO:0007669"/>
    <property type="project" value="UniProtKB-KW"/>
</dbReference>
<dbReference type="RefSeq" id="WP_216780582.1">
    <property type="nucleotide sequence ID" value="NZ_JAGXBR010000020.1"/>
</dbReference>
<evidence type="ECO:0000256" key="1">
    <source>
        <dbReference type="ARBA" id="ARBA00009437"/>
    </source>
</evidence>
<dbReference type="EMBL" id="JAVLAQ010000001">
    <property type="protein sequence ID" value="MDT6989172.1"/>
    <property type="molecule type" value="Genomic_DNA"/>
</dbReference>
<evidence type="ECO:0000313" key="6">
    <source>
        <dbReference type="EMBL" id="MDT6989172.1"/>
    </source>
</evidence>
<evidence type="ECO:0000259" key="5">
    <source>
        <dbReference type="PROSITE" id="PS50931"/>
    </source>
</evidence>
<comment type="similarity">
    <text evidence="1">Belongs to the LysR transcriptional regulatory family.</text>
</comment>
<evidence type="ECO:0000256" key="4">
    <source>
        <dbReference type="ARBA" id="ARBA00023163"/>
    </source>
</evidence>
<evidence type="ECO:0000256" key="3">
    <source>
        <dbReference type="ARBA" id="ARBA00023125"/>
    </source>
</evidence>
<dbReference type="PANTHER" id="PTHR30346">
    <property type="entry name" value="TRANSCRIPTIONAL DUAL REGULATOR HCAR-RELATED"/>
    <property type="match status" value="1"/>
</dbReference>
<evidence type="ECO:0000256" key="2">
    <source>
        <dbReference type="ARBA" id="ARBA00023015"/>
    </source>
</evidence>
<protein>
    <submittedName>
        <fullName evidence="6">LysR family transcriptional regulator</fullName>
    </submittedName>
</protein>
<dbReference type="GO" id="GO:0032993">
    <property type="term" value="C:protein-DNA complex"/>
    <property type="evidence" value="ECO:0007669"/>
    <property type="project" value="TreeGrafter"/>
</dbReference>
<dbReference type="GO" id="GO:0003700">
    <property type="term" value="F:DNA-binding transcription factor activity"/>
    <property type="evidence" value="ECO:0007669"/>
    <property type="project" value="InterPro"/>
</dbReference>
<feature type="domain" description="HTH lysR-type" evidence="5">
    <location>
        <begin position="2"/>
        <end position="59"/>
    </location>
</feature>
<dbReference type="PROSITE" id="PS50931">
    <property type="entry name" value="HTH_LYSR"/>
    <property type="match status" value="1"/>
</dbReference>
<keyword evidence="2" id="KW-0805">Transcription regulation</keyword>
<keyword evidence="4" id="KW-0804">Transcription</keyword>
<name>A0AAW8VTP5_LACPE</name>
<dbReference type="AlphaFoldDB" id="A0AAW8VTP5"/>
<evidence type="ECO:0000313" key="7">
    <source>
        <dbReference type="Proteomes" id="UP001267003"/>
    </source>
</evidence>
<comment type="caution">
    <text evidence="6">The sequence shown here is derived from an EMBL/GenBank/DDBJ whole genome shotgun (WGS) entry which is preliminary data.</text>
</comment>
<organism evidence="6 7">
    <name type="scientific">Lactiplantibacillus pentosus</name>
    <name type="common">Lactobacillus pentosus</name>
    <dbReference type="NCBI Taxonomy" id="1589"/>
    <lineage>
        <taxon>Bacteria</taxon>
        <taxon>Bacillati</taxon>
        <taxon>Bacillota</taxon>
        <taxon>Bacilli</taxon>
        <taxon>Lactobacillales</taxon>
        <taxon>Lactobacillaceae</taxon>
        <taxon>Lactiplantibacillus</taxon>
    </lineage>
</organism>
<dbReference type="Proteomes" id="UP001267003">
    <property type="component" value="Unassembled WGS sequence"/>
</dbReference>
<accession>A0AAW8VTP5</accession>
<reference evidence="6" key="1">
    <citation type="submission" date="2023-08" db="EMBL/GenBank/DDBJ databases">
        <authorList>
            <person name="Page C.A."/>
            <person name="Perez-Diaz I.M."/>
        </authorList>
    </citation>
    <scope>NUCLEOTIDE SEQUENCE</scope>
    <source>
        <strain evidence="6">7.8.46</strain>
    </source>
</reference>
<sequence>MIETYLLEELVTFAKHQTLAQTAAALNVTQPTITRGMQKLEQDLNVQLFDRQPNRISLTATGQLAAQEAEKLLQDQQTFITKIQNYEQSQNHLLIETTLPGPLVFLTHLNDQLPANLTVNRDLITVAQLSDHLRNHQASLIFSNQEVLTADIESRFIGTENLIVNLQKFMYQANQSRITFHELEGMSFIVLSAIGAWKQVIQSAIPNAKFLYQPERMAFAEITKYSDFPYFSTNLSPWDPTVAVRDLQDDNRVGIPISDTSAHMPIYVSYLTSQRANVLPLLNQLSAAWPAVISHPQR</sequence>
<dbReference type="Pfam" id="PF00126">
    <property type="entry name" value="HTH_1"/>
    <property type="match status" value="1"/>
</dbReference>
<dbReference type="InterPro" id="IPR000847">
    <property type="entry name" value="LysR_HTH_N"/>
</dbReference>
<proteinExistence type="inferred from homology"/>
<dbReference type="PANTHER" id="PTHR30346:SF0">
    <property type="entry name" value="HCA OPERON TRANSCRIPTIONAL ACTIVATOR HCAR"/>
    <property type="match status" value="1"/>
</dbReference>